<reference evidence="2 3" key="1">
    <citation type="submission" date="2020-08" db="EMBL/GenBank/DDBJ databases">
        <title>Bridging the membrane lipid divide: bacteria of the FCB group superphylum have the potential to synthesize archaeal ether lipids.</title>
        <authorList>
            <person name="Villanueva L."/>
            <person name="Von Meijenfeldt F.A.B."/>
            <person name="Westbye A.B."/>
            <person name="Yadav S."/>
            <person name="Hopmans E.C."/>
            <person name="Dutilh B.E."/>
            <person name="Sinninghe Damste J.S."/>
        </authorList>
    </citation>
    <scope>NUCLEOTIDE SEQUENCE [LARGE SCALE GENOMIC DNA]</scope>
    <source>
        <strain evidence="2">NIOZ-UU36</strain>
    </source>
</reference>
<evidence type="ECO:0000256" key="1">
    <source>
        <dbReference type="SAM" id="Phobius"/>
    </source>
</evidence>
<keyword evidence="1" id="KW-1133">Transmembrane helix</keyword>
<feature type="transmembrane region" description="Helical" evidence="1">
    <location>
        <begin position="49"/>
        <end position="70"/>
    </location>
</feature>
<comment type="caution">
    <text evidence="2">The sequence shown here is derived from an EMBL/GenBank/DDBJ whole genome shotgun (WGS) entry which is preliminary data.</text>
</comment>
<feature type="transmembrane region" description="Helical" evidence="1">
    <location>
        <begin position="126"/>
        <end position="147"/>
    </location>
</feature>
<dbReference type="AlphaFoldDB" id="A0A8J6NH16"/>
<dbReference type="Pfam" id="PF20587">
    <property type="entry name" value="DUF6789"/>
    <property type="match status" value="1"/>
</dbReference>
<gene>
    <name evidence="2" type="ORF">H8E29_06115</name>
</gene>
<dbReference type="EMBL" id="JACNJN010000080">
    <property type="protein sequence ID" value="MBC8334821.1"/>
    <property type="molecule type" value="Genomic_DNA"/>
</dbReference>
<keyword evidence="1" id="KW-0812">Transmembrane</keyword>
<organism evidence="2 3">
    <name type="scientific">Candidatus Desulfolinea nitratireducens</name>
    <dbReference type="NCBI Taxonomy" id="2841698"/>
    <lineage>
        <taxon>Bacteria</taxon>
        <taxon>Bacillati</taxon>
        <taxon>Chloroflexota</taxon>
        <taxon>Anaerolineae</taxon>
        <taxon>Anaerolineales</taxon>
        <taxon>Anaerolineales incertae sedis</taxon>
        <taxon>Candidatus Desulfolinea</taxon>
    </lineage>
</organism>
<evidence type="ECO:0000313" key="3">
    <source>
        <dbReference type="Proteomes" id="UP000614469"/>
    </source>
</evidence>
<sequence length="148" mass="15597">MNVIGAIIAGLAGTAALTMVMSMAPKMGMPEMDIVGMLGSMFGKANRTLGMVIHFMMGIVFVLVYAYLWSIGTGSATWLNGLIFGAVHWLIVGMAMAMIPMMHAGIKSGAVKAPGMWMTNNGGMKAFVGGLMGHMVFGLVAVLVYNLF</sequence>
<feature type="transmembrane region" description="Helical" evidence="1">
    <location>
        <begin position="82"/>
        <end position="106"/>
    </location>
</feature>
<keyword evidence="1" id="KW-0472">Membrane</keyword>
<feature type="transmembrane region" description="Helical" evidence="1">
    <location>
        <begin position="6"/>
        <end position="28"/>
    </location>
</feature>
<protein>
    <recommendedName>
        <fullName evidence="4">DUF2938 domain-containing protein</fullName>
    </recommendedName>
</protein>
<evidence type="ECO:0000313" key="2">
    <source>
        <dbReference type="EMBL" id="MBC8334821.1"/>
    </source>
</evidence>
<dbReference type="Proteomes" id="UP000614469">
    <property type="component" value="Unassembled WGS sequence"/>
</dbReference>
<proteinExistence type="predicted"/>
<dbReference type="InterPro" id="IPR046739">
    <property type="entry name" value="DUF6789"/>
</dbReference>
<accession>A0A8J6NH16</accession>
<evidence type="ECO:0008006" key="4">
    <source>
        <dbReference type="Google" id="ProtNLM"/>
    </source>
</evidence>
<name>A0A8J6NH16_9CHLR</name>